<name>A0ABU1FCJ7_9RHOB</name>
<evidence type="ECO:0000313" key="3">
    <source>
        <dbReference type="Proteomes" id="UP001247754"/>
    </source>
</evidence>
<sequence>MTGTDLRRRLAGLALALWLPLAAQGQDAGLALDEGLPDLALFTLGQAGGQVSPLGHALLREQGFLHDPAARGRVRALSRGQSLVPVLRHAANVNDGIPADSFTIGGLEFTVSAAARAKDAVLMGLRHTRWRTFTYAPGARLTVAGSLTAEAEPAHGFHRLDLSLRACAEQPAARWTWIDACIQTRWENDSLAISRGATATLGPRMVFASRFGHHRLTLSPGREAIDGGQRTVIQISLATLTAGKGLWTLHAMRGGAVAGRNTVLHAFGIGWAGQVAGRRIGLSASREATGGGAFFGIPREDRVTRLRLTLPLGRVEIGGYAERRRSSVAAYEGTDLGVTLGFRMDLLAGRRAARRPAL</sequence>
<protein>
    <submittedName>
        <fullName evidence="2">Uncharacterized protein</fullName>
    </submittedName>
</protein>
<accession>A0ABU1FCJ7</accession>
<proteinExistence type="predicted"/>
<feature type="chain" id="PRO_5046392234" evidence="1">
    <location>
        <begin position="26"/>
        <end position="358"/>
    </location>
</feature>
<dbReference type="RefSeq" id="WP_310458363.1">
    <property type="nucleotide sequence ID" value="NZ_JAVKPH010000022.1"/>
</dbReference>
<comment type="caution">
    <text evidence="2">The sequence shown here is derived from an EMBL/GenBank/DDBJ whole genome shotgun (WGS) entry which is preliminary data.</text>
</comment>
<keyword evidence="3" id="KW-1185">Reference proteome</keyword>
<dbReference type="Proteomes" id="UP001247754">
    <property type="component" value="Unassembled WGS sequence"/>
</dbReference>
<reference evidence="2 3" key="1">
    <citation type="submission" date="2023-09" db="EMBL/GenBank/DDBJ databases">
        <title>Xinfangfangia sedmenti sp. nov., isolated the sedment.</title>
        <authorList>
            <person name="Xu L."/>
        </authorList>
    </citation>
    <scope>NUCLEOTIDE SEQUENCE [LARGE SCALE GENOMIC DNA]</scope>
    <source>
        <strain evidence="2 3">LG-4</strain>
    </source>
</reference>
<gene>
    <name evidence="2" type="ORF">RGD00_16360</name>
</gene>
<feature type="signal peptide" evidence="1">
    <location>
        <begin position="1"/>
        <end position="25"/>
    </location>
</feature>
<evidence type="ECO:0000256" key="1">
    <source>
        <dbReference type="SAM" id="SignalP"/>
    </source>
</evidence>
<evidence type="ECO:0000313" key="2">
    <source>
        <dbReference type="EMBL" id="MDR5654189.1"/>
    </source>
</evidence>
<keyword evidence="1" id="KW-0732">Signal</keyword>
<dbReference type="EMBL" id="JAVKPH010000022">
    <property type="protein sequence ID" value="MDR5654189.1"/>
    <property type="molecule type" value="Genomic_DNA"/>
</dbReference>
<organism evidence="2 3">
    <name type="scientific">Ruixingdingia sedimenti</name>
    <dbReference type="NCBI Taxonomy" id="3073604"/>
    <lineage>
        <taxon>Bacteria</taxon>
        <taxon>Pseudomonadati</taxon>
        <taxon>Pseudomonadota</taxon>
        <taxon>Alphaproteobacteria</taxon>
        <taxon>Rhodobacterales</taxon>
        <taxon>Paracoccaceae</taxon>
        <taxon>Ruixingdingia</taxon>
    </lineage>
</organism>